<evidence type="ECO:0000259" key="3">
    <source>
        <dbReference type="PROSITE" id="PS50142"/>
    </source>
</evidence>
<reference evidence="4 5" key="1">
    <citation type="journal article" date="2017" name="BMC Genomics">
        <title>Chromosome level assembly and secondary metabolite potential of the parasitic fungus Cordyceps militaris.</title>
        <authorList>
            <person name="Kramer G.J."/>
            <person name="Nodwell J.R."/>
        </authorList>
    </citation>
    <scope>NUCLEOTIDE SEQUENCE [LARGE SCALE GENOMIC DNA]</scope>
    <source>
        <strain evidence="4 5">ATCC 34164</strain>
    </source>
</reference>
<evidence type="ECO:0000256" key="1">
    <source>
        <dbReference type="ARBA" id="ARBA00022884"/>
    </source>
</evidence>
<dbReference type="GO" id="GO:0003723">
    <property type="term" value="F:RNA binding"/>
    <property type="evidence" value="ECO:0007669"/>
    <property type="project" value="UniProtKB-KW"/>
</dbReference>
<accession>A0A2H4SV12</accession>
<feature type="domain" description="RNase III" evidence="3">
    <location>
        <begin position="131"/>
        <end position="268"/>
    </location>
</feature>
<protein>
    <submittedName>
        <fullName evidence="4">Nucleolar RNAse</fullName>
    </submittedName>
</protein>
<feature type="region of interest" description="Disordered" evidence="2">
    <location>
        <begin position="294"/>
        <end position="317"/>
    </location>
</feature>
<dbReference type="PROSITE" id="PS50142">
    <property type="entry name" value="RNASE_3_2"/>
    <property type="match status" value="1"/>
</dbReference>
<dbReference type="EMBL" id="CP023327">
    <property type="protein sequence ID" value="ATY66943.1"/>
    <property type="molecule type" value="Genomic_DNA"/>
</dbReference>
<dbReference type="Gene3D" id="3.30.160.20">
    <property type="match status" value="1"/>
</dbReference>
<keyword evidence="1" id="KW-0694">RNA-binding</keyword>
<gene>
    <name evidence="4" type="ORF">A9K55_000652</name>
</gene>
<dbReference type="InterPro" id="IPR036389">
    <property type="entry name" value="RNase_III_sf"/>
</dbReference>
<dbReference type="VEuPathDB" id="FungiDB:CCM_04571"/>
<dbReference type="GO" id="GO:0034475">
    <property type="term" value="P:U4 snRNA 3'-end processing"/>
    <property type="evidence" value="ECO:0007669"/>
    <property type="project" value="TreeGrafter"/>
</dbReference>
<dbReference type="PANTHER" id="PTHR11207:SF0">
    <property type="entry name" value="RIBONUCLEASE 3"/>
    <property type="match status" value="1"/>
</dbReference>
<evidence type="ECO:0000313" key="4">
    <source>
        <dbReference type="EMBL" id="ATY66943.1"/>
    </source>
</evidence>
<dbReference type="GO" id="GO:0006369">
    <property type="term" value="P:termination of RNA polymerase II transcription"/>
    <property type="evidence" value="ECO:0007669"/>
    <property type="project" value="TreeGrafter"/>
</dbReference>
<dbReference type="Pfam" id="PF00636">
    <property type="entry name" value="Ribonuclease_3"/>
    <property type="match status" value="1"/>
</dbReference>
<feature type="compositionally biased region" description="Polar residues" evidence="2">
    <location>
        <begin position="9"/>
        <end position="28"/>
    </location>
</feature>
<dbReference type="CDD" id="cd00593">
    <property type="entry name" value="RIBOc"/>
    <property type="match status" value="1"/>
</dbReference>
<proteinExistence type="predicted"/>
<evidence type="ECO:0000256" key="2">
    <source>
        <dbReference type="SAM" id="MobiDB-lite"/>
    </source>
</evidence>
<evidence type="ECO:0000313" key="5">
    <source>
        <dbReference type="Proteomes" id="UP000323067"/>
    </source>
</evidence>
<dbReference type="GO" id="GO:0005654">
    <property type="term" value="C:nucleoplasm"/>
    <property type="evidence" value="ECO:0007669"/>
    <property type="project" value="TreeGrafter"/>
</dbReference>
<dbReference type="SUPFAM" id="SSF54768">
    <property type="entry name" value="dsRNA-binding domain-like"/>
    <property type="match status" value="1"/>
</dbReference>
<dbReference type="OrthoDB" id="2392202at2759"/>
<organism evidence="4 5">
    <name type="scientific">Cordyceps militaris</name>
    <name type="common">Caterpillar fungus</name>
    <name type="synonym">Clavaria militaris</name>
    <dbReference type="NCBI Taxonomy" id="73501"/>
    <lineage>
        <taxon>Eukaryota</taxon>
        <taxon>Fungi</taxon>
        <taxon>Dikarya</taxon>
        <taxon>Ascomycota</taxon>
        <taxon>Pezizomycotina</taxon>
        <taxon>Sordariomycetes</taxon>
        <taxon>Hypocreomycetidae</taxon>
        <taxon>Hypocreales</taxon>
        <taxon>Cordycipitaceae</taxon>
        <taxon>Cordyceps</taxon>
    </lineage>
</organism>
<dbReference type="GO" id="GO:0006364">
    <property type="term" value="P:rRNA processing"/>
    <property type="evidence" value="ECO:0007669"/>
    <property type="project" value="TreeGrafter"/>
</dbReference>
<dbReference type="SUPFAM" id="SSF69065">
    <property type="entry name" value="RNase III domain-like"/>
    <property type="match status" value="1"/>
</dbReference>
<sequence>MSKRPLSSHGVSHSDLSNQAAKRQQTQDPRAAQLSDAEFTALKRLADNADDIIYSLQQLKQCSNSINERHGQDAALLAARQNLAGLSHSIAPALQLISQTQNPHLKAADISIPPPPHVQIPSMDCVTPWRSSEISQQLPPLPTVKDKALEKLAFTHPGFVPGSSPDKQYERLEWLGDAYLELIATALIDKTFLQLPSGRCSQIRERLVRNTTLAGYFREYGLESRARLPTDVLHQKKPGRGSSKDKDLLKTQSDMFEAYVAAVIISDPDHGIRTSIEWLKALWGRSVIEDVQRAEQGEAPATRTEITPRKKTPKEELSSKITVKGITIRYEKMESNKRDRHLGQELFTVAAYLDGWGETGKLLAVGSALSIREAGQKAAAEVLQNRKLLKVYEDKKKAFVEAKGGAVEHGPGQLQDVICANTLWE</sequence>
<name>A0A2H4SV12_CORMI</name>
<dbReference type="SMART" id="SM00535">
    <property type="entry name" value="RIBOc"/>
    <property type="match status" value="1"/>
</dbReference>
<dbReference type="VEuPathDB" id="FungiDB:A9K55_000652"/>
<dbReference type="PROSITE" id="PS00517">
    <property type="entry name" value="RNASE_3_1"/>
    <property type="match status" value="1"/>
</dbReference>
<dbReference type="Gene3D" id="1.10.1520.10">
    <property type="entry name" value="Ribonuclease III domain"/>
    <property type="match status" value="1"/>
</dbReference>
<dbReference type="AlphaFoldDB" id="A0A2H4SV12"/>
<feature type="region of interest" description="Disordered" evidence="2">
    <location>
        <begin position="1"/>
        <end position="33"/>
    </location>
</feature>
<dbReference type="Proteomes" id="UP000323067">
    <property type="component" value="Chromosome ii"/>
</dbReference>
<dbReference type="InterPro" id="IPR000999">
    <property type="entry name" value="RNase_III_dom"/>
</dbReference>
<dbReference type="PANTHER" id="PTHR11207">
    <property type="entry name" value="RIBONUCLEASE III"/>
    <property type="match status" value="1"/>
</dbReference>
<dbReference type="GO" id="GO:0004525">
    <property type="term" value="F:ribonuclease III activity"/>
    <property type="evidence" value="ECO:0007669"/>
    <property type="project" value="InterPro"/>
</dbReference>